<comment type="similarity">
    <text evidence="1 5">Belongs to the universal ribosomal protein uL4 family.</text>
</comment>
<dbReference type="GO" id="GO:0005840">
    <property type="term" value="C:ribosome"/>
    <property type="evidence" value="ECO:0007669"/>
    <property type="project" value="UniProtKB-KW"/>
</dbReference>
<sequence>MELKSVEGQAQVVVSDAAFGAPFNEALVHQLVTAYLAGGRAGTRAQKTRSDVSGGGAKPWKQKGSGRARAGTIRSPLWRHGGVTFAARPQDYGQKLNRKMYRAGMRSILSELARQDRLQVADSIAISEPRTKALLTQLKQWSIGSDARVLLVVESISDALQLAARNLYRVRICEAARVNPVSLVGAEHVVVERGALAVLEGWLQ</sequence>
<reference evidence="7 8" key="1">
    <citation type="journal article" date="2019" name="ISME J.">
        <title>Candidatus Macondimonas diazotrophica, a novel gammaproteobacterial genus dominating crude-oil-contaminated coastal sediments.</title>
        <authorList>
            <person name="Karthikeyan S."/>
            <person name="Konstantinidis K."/>
        </authorList>
    </citation>
    <scope>NUCLEOTIDE SEQUENCE [LARGE SCALE GENOMIC DNA]</scope>
    <source>
        <strain evidence="7 8">KTK01</strain>
    </source>
</reference>
<evidence type="ECO:0000256" key="3">
    <source>
        <dbReference type="ARBA" id="ARBA00023274"/>
    </source>
</evidence>
<keyword evidence="2 5" id="KW-0689">Ribosomal protein</keyword>
<dbReference type="HAMAP" id="MF_01328_B">
    <property type="entry name" value="Ribosomal_uL4_B"/>
    <property type="match status" value="1"/>
</dbReference>
<dbReference type="InterPro" id="IPR023574">
    <property type="entry name" value="Ribosomal_uL4_dom_sf"/>
</dbReference>
<keyword evidence="5" id="KW-0694">RNA-binding</keyword>
<comment type="caution">
    <text evidence="7">The sequence shown here is derived from an EMBL/GenBank/DDBJ whole genome shotgun (WGS) entry which is preliminary data.</text>
</comment>
<dbReference type="Pfam" id="PF00573">
    <property type="entry name" value="Ribosomal_L4"/>
    <property type="match status" value="1"/>
</dbReference>
<keyword evidence="8" id="KW-1185">Reference proteome</keyword>
<dbReference type="PANTHER" id="PTHR10746:SF6">
    <property type="entry name" value="LARGE RIBOSOMAL SUBUNIT PROTEIN UL4M"/>
    <property type="match status" value="1"/>
</dbReference>
<dbReference type="Proteomes" id="UP000297890">
    <property type="component" value="Unassembled WGS sequence"/>
</dbReference>
<dbReference type="GO" id="GO:0019843">
    <property type="term" value="F:rRNA binding"/>
    <property type="evidence" value="ECO:0007669"/>
    <property type="project" value="UniProtKB-UniRule"/>
</dbReference>
<organism evidence="7 8">
    <name type="scientific">Candidatus Macondimonas diazotrophica</name>
    <dbReference type="NCBI Taxonomy" id="2305248"/>
    <lineage>
        <taxon>Bacteria</taxon>
        <taxon>Pseudomonadati</taxon>
        <taxon>Pseudomonadota</taxon>
        <taxon>Gammaproteobacteria</taxon>
        <taxon>Chromatiales</taxon>
        <taxon>Ectothiorhodospiraceae</taxon>
        <taxon>Candidatus Macondimonas</taxon>
    </lineage>
</organism>
<evidence type="ECO:0000256" key="6">
    <source>
        <dbReference type="SAM" id="MobiDB-lite"/>
    </source>
</evidence>
<protein>
    <recommendedName>
        <fullName evidence="4 5">Large ribosomal subunit protein uL4</fullName>
    </recommendedName>
</protein>
<keyword evidence="3 5" id="KW-0687">Ribonucleoprotein</keyword>
<dbReference type="AlphaFoldDB" id="A0A4Z0F8S6"/>
<evidence type="ECO:0000256" key="1">
    <source>
        <dbReference type="ARBA" id="ARBA00010528"/>
    </source>
</evidence>
<comment type="subunit">
    <text evidence="5">Part of the 50S ribosomal subunit.</text>
</comment>
<comment type="function">
    <text evidence="5">Forms part of the polypeptide exit tunnel.</text>
</comment>
<dbReference type="InterPro" id="IPR013005">
    <property type="entry name" value="Ribosomal_uL4-like"/>
</dbReference>
<evidence type="ECO:0000313" key="7">
    <source>
        <dbReference type="EMBL" id="TFZ81956.1"/>
    </source>
</evidence>
<proteinExistence type="inferred from homology"/>
<dbReference type="InterPro" id="IPR002136">
    <property type="entry name" value="Ribosomal_uL4"/>
</dbReference>
<dbReference type="RefSeq" id="WP_135282242.1">
    <property type="nucleotide sequence ID" value="NZ_SRIO01000013.1"/>
</dbReference>
<evidence type="ECO:0000256" key="5">
    <source>
        <dbReference type="HAMAP-Rule" id="MF_01328"/>
    </source>
</evidence>
<accession>A0A4Z0F8S6</accession>
<dbReference type="GO" id="GO:0003735">
    <property type="term" value="F:structural constituent of ribosome"/>
    <property type="evidence" value="ECO:0007669"/>
    <property type="project" value="InterPro"/>
</dbReference>
<evidence type="ECO:0000256" key="2">
    <source>
        <dbReference type="ARBA" id="ARBA00022980"/>
    </source>
</evidence>
<feature type="region of interest" description="Disordered" evidence="6">
    <location>
        <begin position="43"/>
        <end position="69"/>
    </location>
</feature>
<name>A0A4Z0F8S6_9GAMM</name>
<gene>
    <name evidence="5 7" type="primary">rplD</name>
    <name evidence="7" type="ORF">E4680_09855</name>
</gene>
<dbReference type="EMBL" id="SRIO01000013">
    <property type="protein sequence ID" value="TFZ81956.1"/>
    <property type="molecule type" value="Genomic_DNA"/>
</dbReference>
<evidence type="ECO:0000313" key="8">
    <source>
        <dbReference type="Proteomes" id="UP000297890"/>
    </source>
</evidence>
<dbReference type="NCBIfam" id="TIGR03953">
    <property type="entry name" value="rplD_bact"/>
    <property type="match status" value="1"/>
</dbReference>
<comment type="function">
    <text evidence="5">One of the primary rRNA binding proteins, this protein initially binds near the 5'-end of the 23S rRNA. It is important during the early stages of 50S assembly. It makes multiple contacts with different domains of the 23S rRNA in the assembled 50S subunit and ribosome.</text>
</comment>
<dbReference type="Gene3D" id="3.40.1370.10">
    <property type="match status" value="1"/>
</dbReference>
<dbReference type="SUPFAM" id="SSF52166">
    <property type="entry name" value="Ribosomal protein L4"/>
    <property type="match status" value="1"/>
</dbReference>
<keyword evidence="5" id="KW-0699">rRNA-binding</keyword>
<dbReference type="PANTHER" id="PTHR10746">
    <property type="entry name" value="50S RIBOSOMAL PROTEIN L4"/>
    <property type="match status" value="1"/>
</dbReference>
<dbReference type="GO" id="GO:0006412">
    <property type="term" value="P:translation"/>
    <property type="evidence" value="ECO:0007669"/>
    <property type="project" value="UniProtKB-UniRule"/>
</dbReference>
<dbReference type="GO" id="GO:1990904">
    <property type="term" value="C:ribonucleoprotein complex"/>
    <property type="evidence" value="ECO:0007669"/>
    <property type="project" value="UniProtKB-KW"/>
</dbReference>
<evidence type="ECO:0000256" key="4">
    <source>
        <dbReference type="ARBA" id="ARBA00035244"/>
    </source>
</evidence>
<dbReference type="OrthoDB" id="9803201at2"/>